<evidence type="ECO:0000313" key="2">
    <source>
        <dbReference type="Proteomes" id="UP000823775"/>
    </source>
</evidence>
<dbReference type="Proteomes" id="UP000823775">
    <property type="component" value="Unassembled WGS sequence"/>
</dbReference>
<accession>A0ABS8SBU6</accession>
<protein>
    <submittedName>
        <fullName evidence="1">Uncharacterized protein</fullName>
    </submittedName>
</protein>
<evidence type="ECO:0000313" key="1">
    <source>
        <dbReference type="EMBL" id="MCD7456338.1"/>
    </source>
</evidence>
<feature type="non-terminal residue" evidence="1">
    <location>
        <position position="98"/>
    </location>
</feature>
<gene>
    <name evidence="1" type="ORF">HAX54_031335</name>
</gene>
<dbReference type="EMBL" id="JACEIK010000397">
    <property type="protein sequence ID" value="MCD7456338.1"/>
    <property type="molecule type" value="Genomic_DNA"/>
</dbReference>
<name>A0ABS8SBU6_DATST</name>
<proteinExistence type="predicted"/>
<keyword evidence="2" id="KW-1185">Reference proteome</keyword>
<reference evidence="1 2" key="1">
    <citation type="journal article" date="2021" name="BMC Genomics">
        <title>Datura genome reveals duplications of psychoactive alkaloid biosynthetic genes and high mutation rate following tissue culture.</title>
        <authorList>
            <person name="Rajewski A."/>
            <person name="Carter-House D."/>
            <person name="Stajich J."/>
            <person name="Litt A."/>
        </authorList>
    </citation>
    <scope>NUCLEOTIDE SEQUENCE [LARGE SCALE GENOMIC DNA]</scope>
    <source>
        <strain evidence="1">AR-01</strain>
    </source>
</reference>
<organism evidence="1 2">
    <name type="scientific">Datura stramonium</name>
    <name type="common">Jimsonweed</name>
    <name type="synonym">Common thornapple</name>
    <dbReference type="NCBI Taxonomy" id="4076"/>
    <lineage>
        <taxon>Eukaryota</taxon>
        <taxon>Viridiplantae</taxon>
        <taxon>Streptophyta</taxon>
        <taxon>Embryophyta</taxon>
        <taxon>Tracheophyta</taxon>
        <taxon>Spermatophyta</taxon>
        <taxon>Magnoliopsida</taxon>
        <taxon>eudicotyledons</taxon>
        <taxon>Gunneridae</taxon>
        <taxon>Pentapetalae</taxon>
        <taxon>asterids</taxon>
        <taxon>lamiids</taxon>
        <taxon>Solanales</taxon>
        <taxon>Solanaceae</taxon>
        <taxon>Solanoideae</taxon>
        <taxon>Datureae</taxon>
        <taxon>Datura</taxon>
    </lineage>
</organism>
<sequence>MEIHNDMDIRVYVQLRKESNDFDMYPLCVNVFDKVIENELACDIGMATNDTYTLVCVDSDYMRFMKVSGINMLGVDLRQASTSINPGRFSHFLRRDTC</sequence>
<comment type="caution">
    <text evidence="1">The sequence shown here is derived from an EMBL/GenBank/DDBJ whole genome shotgun (WGS) entry which is preliminary data.</text>
</comment>